<protein>
    <recommendedName>
        <fullName evidence="2 5">Proline dehydrogenase</fullName>
        <ecNumber evidence="2 5">1.5.5.2</ecNumber>
    </recommendedName>
</protein>
<evidence type="ECO:0000256" key="4">
    <source>
        <dbReference type="ARBA" id="ARBA00023062"/>
    </source>
</evidence>
<dbReference type="OrthoDB" id="5464at2759"/>
<dbReference type="GO" id="GO:0071949">
    <property type="term" value="F:FAD binding"/>
    <property type="evidence" value="ECO:0007669"/>
    <property type="project" value="TreeGrafter"/>
</dbReference>
<keyword evidence="8" id="KW-1185">Reference proteome</keyword>
<dbReference type="Proteomes" id="UP000664169">
    <property type="component" value="Unassembled WGS sequence"/>
</dbReference>
<dbReference type="EMBL" id="CAJPDQ010000001">
    <property type="protein sequence ID" value="CAF9903567.1"/>
    <property type="molecule type" value="Genomic_DNA"/>
</dbReference>
<evidence type="ECO:0000256" key="3">
    <source>
        <dbReference type="ARBA" id="ARBA00023002"/>
    </source>
</evidence>
<organism evidence="7 8">
    <name type="scientific">Gomphillus americanus</name>
    <dbReference type="NCBI Taxonomy" id="1940652"/>
    <lineage>
        <taxon>Eukaryota</taxon>
        <taxon>Fungi</taxon>
        <taxon>Dikarya</taxon>
        <taxon>Ascomycota</taxon>
        <taxon>Pezizomycotina</taxon>
        <taxon>Lecanoromycetes</taxon>
        <taxon>OSLEUM clade</taxon>
        <taxon>Ostropomycetidae</taxon>
        <taxon>Ostropales</taxon>
        <taxon>Graphidaceae</taxon>
        <taxon>Gomphilloideae</taxon>
        <taxon>Gomphillus</taxon>
    </lineage>
</organism>
<dbReference type="GO" id="GO:0004657">
    <property type="term" value="F:proline dehydrogenase activity"/>
    <property type="evidence" value="ECO:0007669"/>
    <property type="project" value="UniProtKB-EC"/>
</dbReference>
<dbReference type="GO" id="GO:0010133">
    <property type="term" value="P:L-proline catabolic process to L-glutamate"/>
    <property type="evidence" value="ECO:0007669"/>
    <property type="project" value="TreeGrafter"/>
</dbReference>
<dbReference type="GO" id="GO:0005739">
    <property type="term" value="C:mitochondrion"/>
    <property type="evidence" value="ECO:0007669"/>
    <property type="project" value="TreeGrafter"/>
</dbReference>
<evidence type="ECO:0000256" key="2">
    <source>
        <dbReference type="ARBA" id="ARBA00012695"/>
    </source>
</evidence>
<evidence type="ECO:0000313" key="8">
    <source>
        <dbReference type="Proteomes" id="UP000664169"/>
    </source>
</evidence>
<keyword evidence="5" id="KW-0274">FAD</keyword>
<name>A0A8H3EDN0_9LECA</name>
<keyword evidence="5" id="KW-0285">Flavoprotein</keyword>
<dbReference type="PANTHER" id="PTHR13914">
    <property type="entry name" value="PROLINE OXIDASE"/>
    <property type="match status" value="1"/>
</dbReference>
<feature type="domain" description="Proline dehydrogenase" evidence="6">
    <location>
        <begin position="148"/>
        <end position="517"/>
    </location>
</feature>
<dbReference type="PANTHER" id="PTHR13914:SF30">
    <property type="entry name" value="PROLINE DEHYDROGENASE"/>
    <property type="match status" value="1"/>
</dbReference>
<reference evidence="7" key="1">
    <citation type="submission" date="2021-03" db="EMBL/GenBank/DDBJ databases">
        <authorList>
            <person name="Tagirdzhanova G."/>
        </authorList>
    </citation>
    <scope>NUCLEOTIDE SEQUENCE</scope>
</reference>
<dbReference type="Pfam" id="PF01619">
    <property type="entry name" value="Pro_dh"/>
    <property type="match status" value="1"/>
</dbReference>
<dbReference type="EC" id="1.5.5.2" evidence="2 5"/>
<gene>
    <name evidence="7" type="ORF">GOMPHAMPRED_000385</name>
</gene>
<comment type="function">
    <text evidence="5">Converts proline to delta-1-pyrroline-5-carboxylate.</text>
</comment>
<proteinExistence type="inferred from homology"/>
<comment type="similarity">
    <text evidence="1 5">Belongs to the proline oxidase family.</text>
</comment>
<dbReference type="InterPro" id="IPR029041">
    <property type="entry name" value="FAD-linked_oxidoreductase-like"/>
</dbReference>
<evidence type="ECO:0000313" key="7">
    <source>
        <dbReference type="EMBL" id="CAF9903567.1"/>
    </source>
</evidence>
<dbReference type="InterPro" id="IPR015659">
    <property type="entry name" value="Proline_oxidase"/>
</dbReference>
<dbReference type="AlphaFoldDB" id="A0A8H3EDN0"/>
<comment type="caution">
    <text evidence="7">The sequence shown here is derived from an EMBL/GenBank/DDBJ whole genome shotgun (WGS) entry which is preliminary data.</text>
</comment>
<keyword evidence="4 5" id="KW-0642">Proline metabolism</keyword>
<evidence type="ECO:0000256" key="5">
    <source>
        <dbReference type="RuleBase" id="RU364054"/>
    </source>
</evidence>
<comment type="catalytic activity">
    <reaction evidence="5">
        <text>L-proline + a quinone = (S)-1-pyrroline-5-carboxylate + a quinol + H(+)</text>
        <dbReference type="Rhea" id="RHEA:23784"/>
        <dbReference type="ChEBI" id="CHEBI:15378"/>
        <dbReference type="ChEBI" id="CHEBI:17388"/>
        <dbReference type="ChEBI" id="CHEBI:24646"/>
        <dbReference type="ChEBI" id="CHEBI:60039"/>
        <dbReference type="ChEBI" id="CHEBI:132124"/>
        <dbReference type="EC" id="1.5.5.2"/>
    </reaction>
</comment>
<dbReference type="Gene3D" id="3.20.20.220">
    <property type="match status" value="1"/>
</dbReference>
<accession>A0A8H3EDN0</accession>
<dbReference type="SUPFAM" id="SSF51730">
    <property type="entry name" value="FAD-linked oxidoreductase"/>
    <property type="match status" value="1"/>
</dbReference>
<evidence type="ECO:0000259" key="6">
    <source>
        <dbReference type="Pfam" id="PF01619"/>
    </source>
</evidence>
<sequence>MATGNLAIRFGVLRNRPIFRGSQRYRRLHTKPEHRVQAYGISSTPIADSDMAEPAPALQNLPTRPSSESSASVSATSHLSFPALLRTYLITAGTSSPFLIRPSIWALSRVAHSKSFWLSPDRNPILHWLLKHTVYRQFCAGENAAEVQATIHHLRSTGIKGIILCYAREVELRDDPQDVTSKDAATEAETDINSWAEGIMETLRIVPENNFVSIKFSGAGALTLRCLQNSLPPPPLLAQYLQRICTLAHSKRIKICVDAEQSTFQPGIDAWTLDLQRKFNTTRTDSLPDSKPWACVYNTYQGYLRSAPAELTKHLQIASQESFALGVKLVRGAYLSSEPRSLFWNSKEETDACYDGLAKGLISRSWQPITNMAKANSGINSNSKTEAYNTLFQHNTKQHTFPTIGLVLATHNLQSCRTALSLRQDQASCGEQRVDMVYAQLQGMADHVTGELINAAIQAERQILEQKSVQTASPAIPQSSSTSNIEIPLVCKYLTWGSVGECSKYLVRRAEENLDAVARTVEARRALGKEVWRRIFGYGST</sequence>
<dbReference type="InterPro" id="IPR002872">
    <property type="entry name" value="Proline_DH_dom"/>
</dbReference>
<comment type="cofactor">
    <cofactor evidence="5">
        <name>FAD</name>
        <dbReference type="ChEBI" id="CHEBI:57692"/>
    </cofactor>
</comment>
<keyword evidence="3 5" id="KW-0560">Oxidoreductase</keyword>
<evidence type="ECO:0000256" key="1">
    <source>
        <dbReference type="ARBA" id="ARBA00005869"/>
    </source>
</evidence>